<dbReference type="Pfam" id="PF01734">
    <property type="entry name" value="Patatin"/>
    <property type="match status" value="1"/>
</dbReference>
<feature type="active site" description="Nucleophile" evidence="2">
    <location>
        <position position="61"/>
    </location>
</feature>
<dbReference type="SUPFAM" id="SSF52151">
    <property type="entry name" value="FabD/lysophospholipase-like"/>
    <property type="match status" value="1"/>
</dbReference>
<feature type="short sequence motif" description="GXGXXG" evidence="2">
    <location>
        <begin position="30"/>
        <end position="35"/>
    </location>
</feature>
<keyword evidence="5" id="KW-1185">Reference proteome</keyword>
<evidence type="ECO:0000256" key="2">
    <source>
        <dbReference type="PROSITE-ProRule" id="PRU01161"/>
    </source>
</evidence>
<evidence type="ECO:0000313" key="5">
    <source>
        <dbReference type="Proteomes" id="UP001500449"/>
    </source>
</evidence>
<evidence type="ECO:0000259" key="3">
    <source>
        <dbReference type="PROSITE" id="PS51635"/>
    </source>
</evidence>
<dbReference type="PROSITE" id="PS51635">
    <property type="entry name" value="PNPLA"/>
    <property type="match status" value="1"/>
</dbReference>
<proteinExistence type="predicted"/>
<feature type="short sequence motif" description="DGA/G" evidence="2">
    <location>
        <begin position="180"/>
        <end position="182"/>
    </location>
</feature>
<reference evidence="4 5" key="1">
    <citation type="journal article" date="2019" name="Int. J. Syst. Evol. Microbiol.">
        <title>The Global Catalogue of Microorganisms (GCM) 10K type strain sequencing project: providing services to taxonomists for standard genome sequencing and annotation.</title>
        <authorList>
            <consortium name="The Broad Institute Genomics Platform"/>
            <consortium name="The Broad Institute Genome Sequencing Center for Infectious Disease"/>
            <person name="Wu L."/>
            <person name="Ma J."/>
        </authorList>
    </citation>
    <scope>NUCLEOTIDE SEQUENCE [LARGE SCALE GENOMIC DNA]</scope>
    <source>
        <strain evidence="4 5">JCM 16009</strain>
    </source>
</reference>
<keyword evidence="2" id="KW-0442">Lipid degradation</keyword>
<evidence type="ECO:0000313" key="4">
    <source>
        <dbReference type="EMBL" id="GAA1875236.1"/>
    </source>
</evidence>
<feature type="active site" description="Proton acceptor" evidence="2">
    <location>
        <position position="180"/>
    </location>
</feature>
<evidence type="ECO:0000256" key="1">
    <source>
        <dbReference type="ARBA" id="ARBA00023098"/>
    </source>
</evidence>
<name>A0ABN2NN46_9PSEU</name>
<keyword evidence="2" id="KW-0378">Hydrolase</keyword>
<dbReference type="InterPro" id="IPR016035">
    <property type="entry name" value="Acyl_Trfase/lysoPLipase"/>
</dbReference>
<accession>A0ABN2NN46</accession>
<sequence length="312" mass="33519">MSEVPGVLEVLAARRAGERDEHVVALAVEGGGMRGIVSAAMLLALRDLGLIGTFDRLYGTSSGAINLAYLAAGAGWDAVAIYYDHLVRGFVRRLPRPGRPVLDMVRVERILRRDAPLDVPAALASPLDVRMVLTDVDDRRPVAVGTREAGDHLVEHLLAGAWLPILAGRPYRFGGRAYLDGGLLRPDALYAAAADGATHVLMLSTSTADKAAALPGPTTQLLTRVLDAWSPGLGAEFRAANRRWRTDSAVLTPGRPVRLDGVEVRRVRPAARAHRVERLTRDRALLLDGARVGYATVMETFGRPLGGHFAVV</sequence>
<gene>
    <name evidence="4" type="ORF">GCM10009836_65610</name>
</gene>
<organism evidence="4 5">
    <name type="scientific">Pseudonocardia ailaonensis</name>
    <dbReference type="NCBI Taxonomy" id="367279"/>
    <lineage>
        <taxon>Bacteria</taxon>
        <taxon>Bacillati</taxon>
        <taxon>Actinomycetota</taxon>
        <taxon>Actinomycetes</taxon>
        <taxon>Pseudonocardiales</taxon>
        <taxon>Pseudonocardiaceae</taxon>
        <taxon>Pseudonocardia</taxon>
    </lineage>
</organism>
<dbReference type="InterPro" id="IPR002641">
    <property type="entry name" value="PNPLA_dom"/>
</dbReference>
<feature type="domain" description="PNPLA" evidence="3">
    <location>
        <begin position="26"/>
        <end position="193"/>
    </location>
</feature>
<comment type="caution">
    <text evidence="4">The sequence shown here is derived from an EMBL/GenBank/DDBJ whole genome shotgun (WGS) entry which is preliminary data.</text>
</comment>
<protein>
    <submittedName>
        <fullName evidence="4">Patatin family protein</fullName>
    </submittedName>
</protein>
<dbReference type="RefSeq" id="WP_344426225.1">
    <property type="nucleotide sequence ID" value="NZ_BAAAQK010000028.1"/>
</dbReference>
<feature type="short sequence motif" description="GXSXG" evidence="2">
    <location>
        <begin position="59"/>
        <end position="63"/>
    </location>
</feature>
<dbReference type="Proteomes" id="UP001500449">
    <property type="component" value="Unassembled WGS sequence"/>
</dbReference>
<dbReference type="EMBL" id="BAAAQK010000028">
    <property type="protein sequence ID" value="GAA1875236.1"/>
    <property type="molecule type" value="Genomic_DNA"/>
</dbReference>
<dbReference type="Gene3D" id="3.40.1090.10">
    <property type="entry name" value="Cytosolic phospholipase A2 catalytic domain"/>
    <property type="match status" value="1"/>
</dbReference>
<keyword evidence="1 2" id="KW-0443">Lipid metabolism</keyword>